<comment type="caution">
    <text evidence="5">The sequence shown here is derived from an EMBL/GenBank/DDBJ whole genome shotgun (WGS) entry which is preliminary data.</text>
</comment>
<evidence type="ECO:0000256" key="1">
    <source>
        <dbReference type="ARBA" id="ARBA00006270"/>
    </source>
</evidence>
<dbReference type="PROSITE" id="PS51419">
    <property type="entry name" value="RAB"/>
    <property type="match status" value="1"/>
</dbReference>
<dbReference type="PANTHER" id="PTHR47977">
    <property type="entry name" value="RAS-RELATED PROTEIN RAB"/>
    <property type="match status" value="1"/>
</dbReference>
<organism evidence="5 6">
    <name type="scientific">Ensete ventricosum</name>
    <name type="common">Abyssinian banana</name>
    <name type="synonym">Musa ensete</name>
    <dbReference type="NCBI Taxonomy" id="4639"/>
    <lineage>
        <taxon>Eukaryota</taxon>
        <taxon>Viridiplantae</taxon>
        <taxon>Streptophyta</taxon>
        <taxon>Embryophyta</taxon>
        <taxon>Tracheophyta</taxon>
        <taxon>Spermatophyta</taxon>
        <taxon>Magnoliopsida</taxon>
        <taxon>Liliopsida</taxon>
        <taxon>Zingiberales</taxon>
        <taxon>Musaceae</taxon>
        <taxon>Ensete</taxon>
    </lineage>
</organism>
<keyword evidence="3" id="KW-0342">GTP-binding</keyword>
<evidence type="ECO:0000313" key="5">
    <source>
        <dbReference type="EMBL" id="RRT77841.1"/>
    </source>
</evidence>
<dbReference type="GO" id="GO:0003924">
    <property type="term" value="F:GTPase activity"/>
    <property type="evidence" value="ECO:0007669"/>
    <property type="project" value="InterPro"/>
</dbReference>
<evidence type="ECO:0000256" key="2">
    <source>
        <dbReference type="ARBA" id="ARBA00022741"/>
    </source>
</evidence>
<reference evidence="5 6" key="1">
    <citation type="journal article" date="2014" name="Agronomy (Basel)">
        <title>A Draft Genome Sequence for Ensete ventricosum, the Drought-Tolerant Tree Against Hunger.</title>
        <authorList>
            <person name="Harrison J."/>
            <person name="Moore K.A."/>
            <person name="Paszkiewicz K."/>
            <person name="Jones T."/>
            <person name="Grant M."/>
            <person name="Ambacheew D."/>
            <person name="Muzemil S."/>
            <person name="Studholme D.J."/>
        </authorList>
    </citation>
    <scope>NUCLEOTIDE SEQUENCE [LARGE SCALE GENOMIC DNA]</scope>
</reference>
<name>A0A427ANP0_ENSVE</name>
<dbReference type="Gene3D" id="3.40.50.300">
    <property type="entry name" value="P-loop containing nucleotide triphosphate hydrolases"/>
    <property type="match status" value="1"/>
</dbReference>
<evidence type="ECO:0000256" key="3">
    <source>
        <dbReference type="ARBA" id="ARBA00023134"/>
    </source>
</evidence>
<comment type="similarity">
    <text evidence="1">Belongs to the small GTPase superfamily. Rab family.</text>
</comment>
<dbReference type="SUPFAM" id="SSF52540">
    <property type="entry name" value="P-loop containing nucleoside triphosphate hydrolases"/>
    <property type="match status" value="1"/>
</dbReference>
<dbReference type="InterPro" id="IPR050227">
    <property type="entry name" value="Rab"/>
</dbReference>
<sequence>MKVFSSYLPQDDSYIESYISTIGVDFVSIPTLLYPSPSSLPFLLSPPKTSKCANNFWPCFLEAFADEIGIPFLETSAKDSTNVEKAFMTMAADIKNR</sequence>
<dbReference type="InterPro" id="IPR001806">
    <property type="entry name" value="Small_GTPase"/>
</dbReference>
<dbReference type="Proteomes" id="UP000287651">
    <property type="component" value="Unassembled WGS sequence"/>
</dbReference>
<gene>
    <name evidence="5" type="ORF">B296_00028060</name>
</gene>
<evidence type="ECO:0000256" key="4">
    <source>
        <dbReference type="ARBA" id="ARBA00037868"/>
    </source>
</evidence>
<proteinExistence type="inferred from homology"/>
<protein>
    <submittedName>
        <fullName evidence="5">Uncharacterized protein</fullName>
    </submittedName>
</protein>
<comment type="subcellular location">
    <subcellularLocation>
        <location evidence="4">Endomembrane system</location>
        <topology evidence="4">Lipid-anchor</topology>
    </subcellularLocation>
</comment>
<evidence type="ECO:0000313" key="6">
    <source>
        <dbReference type="Proteomes" id="UP000287651"/>
    </source>
</evidence>
<accession>A0A427ANP0</accession>
<dbReference type="SMART" id="SM00175">
    <property type="entry name" value="RAB"/>
    <property type="match status" value="1"/>
</dbReference>
<dbReference type="EMBL" id="AMZH03001823">
    <property type="protein sequence ID" value="RRT77841.1"/>
    <property type="molecule type" value="Genomic_DNA"/>
</dbReference>
<dbReference type="GO" id="GO:0005525">
    <property type="term" value="F:GTP binding"/>
    <property type="evidence" value="ECO:0007669"/>
    <property type="project" value="UniProtKB-KW"/>
</dbReference>
<dbReference type="InterPro" id="IPR027417">
    <property type="entry name" value="P-loop_NTPase"/>
</dbReference>
<dbReference type="AlphaFoldDB" id="A0A427ANP0"/>
<dbReference type="GO" id="GO:0012505">
    <property type="term" value="C:endomembrane system"/>
    <property type="evidence" value="ECO:0007669"/>
    <property type="project" value="UniProtKB-SubCell"/>
</dbReference>
<keyword evidence="2" id="KW-0547">Nucleotide-binding</keyword>
<dbReference type="Pfam" id="PF00071">
    <property type="entry name" value="Ras"/>
    <property type="match status" value="1"/>
</dbReference>